<evidence type="ECO:0000313" key="6">
    <source>
        <dbReference type="Proteomes" id="UP000030300"/>
    </source>
</evidence>
<dbReference type="RefSeq" id="WP_052139110.1">
    <property type="nucleotide sequence ID" value="NZ_BJMC01000023.1"/>
</dbReference>
<dbReference type="AlphaFoldDB" id="A0A0C5XMY3"/>
<protein>
    <submittedName>
        <fullName evidence="5">Ribose ABC transporter, periplasmic ribose-binding protein RbsB</fullName>
    </submittedName>
</protein>
<comment type="subcellular location">
    <subcellularLocation>
        <location evidence="1">Cell envelope</location>
    </subcellularLocation>
</comment>
<evidence type="ECO:0000256" key="1">
    <source>
        <dbReference type="ARBA" id="ARBA00004196"/>
    </source>
</evidence>
<proteinExistence type="inferred from homology"/>
<dbReference type="EMBL" id="CP009896">
    <property type="protein sequence ID" value="AJR18802.1"/>
    <property type="molecule type" value="Genomic_DNA"/>
</dbReference>
<dbReference type="HOGENOM" id="CLU_037628_3_9_11"/>
<evidence type="ECO:0000259" key="4">
    <source>
        <dbReference type="Pfam" id="PF13407"/>
    </source>
</evidence>
<dbReference type="OrthoDB" id="9066846at2"/>
<keyword evidence="6" id="KW-1185">Reference proteome</keyword>
<reference evidence="5 6" key="1">
    <citation type="journal article" date="2015" name="Genome Announc.">
        <title>Complete Genome Sequence of Steroid-Transforming Nocardioides simplex VKM Ac-2033D.</title>
        <authorList>
            <person name="Shtratnikova V.Y."/>
            <person name="Schelkunov M.I."/>
            <person name="Pekov Y.A."/>
            <person name="Fokina V.V."/>
            <person name="Logacheva M.D."/>
            <person name="Sokolov S.L."/>
            <person name="Bragin E.Y."/>
            <person name="Ashapkin V.V."/>
            <person name="Donova M.V."/>
        </authorList>
    </citation>
    <scope>NUCLEOTIDE SEQUENCE [LARGE SCALE GENOMIC DNA]</scope>
    <source>
        <strain evidence="5 6">VKM Ac-2033D</strain>
    </source>
</reference>
<dbReference type="Pfam" id="PF13407">
    <property type="entry name" value="Peripla_BP_4"/>
    <property type="match status" value="1"/>
</dbReference>
<organism evidence="5 6">
    <name type="scientific">Nocardioides simplex</name>
    <name type="common">Arthrobacter simplex</name>
    <dbReference type="NCBI Taxonomy" id="2045"/>
    <lineage>
        <taxon>Bacteria</taxon>
        <taxon>Bacillati</taxon>
        <taxon>Actinomycetota</taxon>
        <taxon>Actinomycetes</taxon>
        <taxon>Propionibacteriales</taxon>
        <taxon>Nocardioidaceae</taxon>
        <taxon>Pimelobacter</taxon>
    </lineage>
</organism>
<dbReference type="KEGG" id="psim:KR76_25450"/>
<feature type="domain" description="Periplasmic binding protein" evidence="4">
    <location>
        <begin position="78"/>
        <end position="295"/>
    </location>
</feature>
<dbReference type="PANTHER" id="PTHR46847">
    <property type="entry name" value="D-ALLOSE-BINDING PERIPLASMIC PROTEIN-RELATED"/>
    <property type="match status" value="1"/>
</dbReference>
<dbReference type="Proteomes" id="UP000030300">
    <property type="component" value="Chromosome"/>
</dbReference>
<dbReference type="STRING" id="2045.KR76_25450"/>
<evidence type="ECO:0000256" key="2">
    <source>
        <dbReference type="ARBA" id="ARBA00007639"/>
    </source>
</evidence>
<dbReference type="GeneID" id="96612096"/>
<dbReference type="InterPro" id="IPR025997">
    <property type="entry name" value="SBP_2_dom"/>
</dbReference>
<comment type="similarity">
    <text evidence="2">Belongs to the bacterial solute-binding protein 2 family.</text>
</comment>
<dbReference type="InterPro" id="IPR028082">
    <property type="entry name" value="Peripla_BP_I"/>
</dbReference>
<evidence type="ECO:0000256" key="3">
    <source>
        <dbReference type="ARBA" id="ARBA00022729"/>
    </source>
</evidence>
<gene>
    <name evidence="5" type="ORF">KR76_25450</name>
</gene>
<dbReference type="PANTHER" id="PTHR46847:SF1">
    <property type="entry name" value="D-ALLOSE-BINDING PERIPLASMIC PROTEIN-RELATED"/>
    <property type="match status" value="1"/>
</dbReference>
<dbReference type="Gene3D" id="3.40.50.2300">
    <property type="match status" value="2"/>
</dbReference>
<dbReference type="SUPFAM" id="SSF53822">
    <property type="entry name" value="Periplasmic binding protein-like I"/>
    <property type="match status" value="1"/>
</dbReference>
<sequence length="391" mass="39925">MNLTTSHRRVSRAFLAASAVTVLGLSACSSVNDTASKDSSTSDADISVGKVGSTDEFADIADVCGGKDVSVGIVDGFGTNSWSKTVKAEIESEAAKCDAITSVDYAAGRGDVQATNQAIVSMAAKKTDIILVIPDAGPGEAHLPALRRATTSGSTVVAFASDPTGSPGADYLDYTDWQPANSGKVWAQWVVDNLGDDGGNVVFLGGPAGASVTAQELTGIKEVLAANPKVKLLNDEPVVTNWDPAVAQQAMSGLLSRYDDIDAVIVDYGTAAGGVIRAYESAGKKLPLVASTDDNALSCGYASLKAKNPAYELATVSSRTWVGRVALRKALASGAGRDDAEPSIYQLSLFEDSTGAADGSVAPADACLSGAPSDASPSSLLTADEFAKLFG</sequence>
<name>A0A0C5XMY3_NOCSI</name>
<keyword evidence="3" id="KW-0732">Signal</keyword>
<dbReference type="GO" id="GO:0030313">
    <property type="term" value="C:cell envelope"/>
    <property type="evidence" value="ECO:0007669"/>
    <property type="project" value="UniProtKB-SubCell"/>
</dbReference>
<accession>A0A0C5XMY3</accession>
<evidence type="ECO:0000313" key="5">
    <source>
        <dbReference type="EMBL" id="AJR18802.1"/>
    </source>
</evidence>
<dbReference type="GO" id="GO:0030246">
    <property type="term" value="F:carbohydrate binding"/>
    <property type="evidence" value="ECO:0007669"/>
    <property type="project" value="UniProtKB-ARBA"/>
</dbReference>